<dbReference type="PANTHER" id="PTHR34835:SF90">
    <property type="entry name" value="AMINOTRANSFERASE-LIKE PLANT MOBILE DOMAIN-CONTAINING PROTEIN"/>
    <property type="match status" value="1"/>
</dbReference>
<dbReference type="AlphaFoldDB" id="A0AA35V0E2"/>
<organism evidence="1 2">
    <name type="scientific">Lactuca saligna</name>
    <name type="common">Willowleaf lettuce</name>
    <dbReference type="NCBI Taxonomy" id="75948"/>
    <lineage>
        <taxon>Eukaryota</taxon>
        <taxon>Viridiplantae</taxon>
        <taxon>Streptophyta</taxon>
        <taxon>Embryophyta</taxon>
        <taxon>Tracheophyta</taxon>
        <taxon>Spermatophyta</taxon>
        <taxon>Magnoliopsida</taxon>
        <taxon>eudicotyledons</taxon>
        <taxon>Gunneridae</taxon>
        <taxon>Pentapetalae</taxon>
        <taxon>asterids</taxon>
        <taxon>campanulids</taxon>
        <taxon>Asterales</taxon>
        <taxon>Asteraceae</taxon>
        <taxon>Cichorioideae</taxon>
        <taxon>Cichorieae</taxon>
        <taxon>Lactucinae</taxon>
        <taxon>Lactuca</taxon>
    </lineage>
</organism>
<protein>
    <submittedName>
        <fullName evidence="1">Uncharacterized protein</fullName>
    </submittedName>
</protein>
<name>A0AA35V0E2_LACSI</name>
<reference evidence="1" key="1">
    <citation type="submission" date="2023-04" db="EMBL/GenBank/DDBJ databases">
        <authorList>
            <person name="Vijverberg K."/>
            <person name="Xiong W."/>
            <person name="Schranz E."/>
        </authorList>
    </citation>
    <scope>NUCLEOTIDE SEQUENCE</scope>
</reference>
<gene>
    <name evidence="1" type="ORF">LSALG_LOCUS3066</name>
</gene>
<evidence type="ECO:0000313" key="2">
    <source>
        <dbReference type="Proteomes" id="UP001177003"/>
    </source>
</evidence>
<dbReference type="PANTHER" id="PTHR34835">
    <property type="entry name" value="OS07G0283600 PROTEIN-RELATED"/>
    <property type="match status" value="1"/>
</dbReference>
<sequence length="304" mass="34275">MAYRQVTDKAITVWKKQFDDEDNIRPMAVQQAIMQTTRLLFKVNIFVMLCNTLGQSMSMGTCDLSMLSKVTKDLDLSDIDWCGYVFDCLKDTNSAWNPNNKKGFYIEPIIFLLATDAGSVKISHGWFKATLSTIKEMHDMLMHQNKVLEDKINDTVKKYPENQLVKEWKNKLNDLFNEVSASDEPMQSQFCFITGEASDKYQREKRKTIKDSDDLRIEIVRIASSNAKVLLASESSFANLLSPPIKTLDTHRSDRVGDLDGEGGRIEVSLMVGCVVGDKVVMVMESGKVAVALRSLFSGDARET</sequence>
<accession>A0AA35V0E2</accession>
<dbReference type="Proteomes" id="UP001177003">
    <property type="component" value="Chromosome 0"/>
</dbReference>
<evidence type="ECO:0000313" key="1">
    <source>
        <dbReference type="EMBL" id="CAI9262325.1"/>
    </source>
</evidence>
<proteinExistence type="predicted"/>
<dbReference type="EMBL" id="OX465086">
    <property type="protein sequence ID" value="CAI9262325.1"/>
    <property type="molecule type" value="Genomic_DNA"/>
</dbReference>
<keyword evidence="2" id="KW-1185">Reference proteome</keyword>